<dbReference type="KEGG" id="plig:NAG76_05420"/>
<evidence type="ECO:0000259" key="1">
    <source>
        <dbReference type="Pfam" id="PF11738"/>
    </source>
</evidence>
<organism evidence="2 3">
    <name type="scientific">Candidatus Pristimantibacillus lignocellulolyticus</name>
    <dbReference type="NCBI Taxonomy" id="2994561"/>
    <lineage>
        <taxon>Bacteria</taxon>
        <taxon>Bacillati</taxon>
        <taxon>Bacillota</taxon>
        <taxon>Bacilli</taxon>
        <taxon>Bacillales</taxon>
        <taxon>Paenibacillaceae</taxon>
        <taxon>Candidatus Pristimantibacillus</taxon>
    </lineage>
</organism>
<dbReference type="AlphaFoldDB" id="A0A9J6ZHR3"/>
<evidence type="ECO:0000313" key="2">
    <source>
        <dbReference type="EMBL" id="URN95686.1"/>
    </source>
</evidence>
<reference evidence="2" key="1">
    <citation type="submission" date="2022-05" db="EMBL/GenBank/DDBJ databases">
        <title>Novel bacterial taxa in a minimal lignocellulolytic consortium and its capacity to transform plastics disclosed by genome-resolved metagenomics.</title>
        <authorList>
            <person name="Rodriguez C.A.D."/>
            <person name="Diaz-Garcia L."/>
            <person name="Herrera K."/>
            <person name="Tarazona N.A."/>
            <person name="Sproer C."/>
            <person name="Overmann J."/>
            <person name="Jimenez D.J."/>
        </authorList>
    </citation>
    <scope>NUCLEOTIDE SEQUENCE</scope>
    <source>
        <strain evidence="2">MAG5</strain>
    </source>
</reference>
<dbReference type="Proteomes" id="UP001056756">
    <property type="component" value="Chromosome"/>
</dbReference>
<feature type="domain" description="DUF3298" evidence="1">
    <location>
        <begin position="116"/>
        <end position="185"/>
    </location>
</feature>
<accession>A0A9J6ZHR3</accession>
<sequence length="206" mass="23355">MSEMFPLCIQTNIVSNGPEKIVSYPEVVGVTNKEWQQEVNNRLAEQTQQLIHMLIGDSPETLSIMMGSYEVKNNQRNILSITQSNSAYHAHAAHGMRYLKSMTFDMGKEKQYVLSELFIAGSDYVSRLSKLVADQIKQRGIETFEPFTTIDPEQSFYIADKTLVLYYQLYDITPYVFGFPIFPISVYDIADIVVDDGPLGVMAVND</sequence>
<protein>
    <submittedName>
        <fullName evidence="2">DUF3298 and DUF4163 domain-containing protein</fullName>
    </submittedName>
</protein>
<dbReference type="Gene3D" id="3.90.640.20">
    <property type="entry name" value="Heat-shock cognate protein, ATPase"/>
    <property type="match status" value="1"/>
</dbReference>
<dbReference type="Gene3D" id="3.30.565.40">
    <property type="entry name" value="Fervidobacterium nodosum Rt17-B1 like"/>
    <property type="match status" value="1"/>
</dbReference>
<dbReference type="InterPro" id="IPR037126">
    <property type="entry name" value="PdaC/RsiV-like_sf"/>
</dbReference>
<gene>
    <name evidence="2" type="ORF">NAG76_05420</name>
</gene>
<name>A0A9J6ZHR3_9BACL</name>
<dbReference type="EMBL" id="CP097899">
    <property type="protein sequence ID" value="URN95686.1"/>
    <property type="molecule type" value="Genomic_DNA"/>
</dbReference>
<evidence type="ECO:0000313" key="3">
    <source>
        <dbReference type="Proteomes" id="UP001056756"/>
    </source>
</evidence>
<dbReference type="Pfam" id="PF11738">
    <property type="entry name" value="DUF3298"/>
    <property type="match status" value="1"/>
</dbReference>
<dbReference type="InterPro" id="IPR021729">
    <property type="entry name" value="DUF3298"/>
</dbReference>
<proteinExistence type="predicted"/>